<comment type="caution">
    <text evidence="3">The sequence shown here is derived from an EMBL/GenBank/DDBJ whole genome shotgun (WGS) entry which is preliminary data.</text>
</comment>
<evidence type="ECO:0000313" key="3">
    <source>
        <dbReference type="EMBL" id="OAN47128.1"/>
    </source>
</evidence>
<dbReference type="GO" id="GO:0016758">
    <property type="term" value="F:hexosyltransferase activity"/>
    <property type="evidence" value="ECO:0007669"/>
    <property type="project" value="TreeGrafter"/>
</dbReference>
<keyword evidence="1" id="KW-0328">Glycosyltransferase</keyword>
<reference evidence="3 4" key="1">
    <citation type="submission" date="2016-04" db="EMBL/GenBank/DDBJ databases">
        <title>Chloroflexus islandicus sp. nov., a thermophilic filamentous anoxygenic phototrophic bacterium from geyser Strokkur (Iceland).</title>
        <authorList>
            <person name="Gaisin V.A."/>
            <person name="Kalashnikov A.M."/>
            <person name="Sukhacheva M.V."/>
            <person name="Grouzdev D.S."/>
            <person name="Ivanov T.M."/>
            <person name="Kuznetsov B."/>
            <person name="Gorlenko V.M."/>
        </authorList>
    </citation>
    <scope>NUCLEOTIDE SEQUENCE [LARGE SCALE GENOMIC DNA]</scope>
    <source>
        <strain evidence="4">isl-2</strain>
    </source>
</reference>
<gene>
    <name evidence="3" type="ORF">A6A03_10920</name>
</gene>
<name>A0A178MGB8_9CHLR</name>
<dbReference type="OrthoDB" id="9771846at2"/>
<dbReference type="PANTHER" id="PTHR34136:SF1">
    <property type="entry name" value="UDP-N-ACETYL-D-MANNOSAMINURONIC ACID TRANSFERASE"/>
    <property type="match status" value="1"/>
</dbReference>
<evidence type="ECO:0000256" key="2">
    <source>
        <dbReference type="ARBA" id="ARBA00022679"/>
    </source>
</evidence>
<dbReference type="EMBL" id="LWQS01000039">
    <property type="protein sequence ID" value="OAN47128.1"/>
    <property type="molecule type" value="Genomic_DNA"/>
</dbReference>
<proteinExistence type="predicted"/>
<sequence>MRSGRIDILGVPIDDVTEPEALARAAAMIEAGGPHQICTVNPEFIMEARRHPAFRAVLQASDLNTPDGFGVLLAARWLGTPLRGRVTGVELTQRLAQLAAERGYRIFFLGAGPGVAEAAAAVLQRRWPRLQIAGCYAGSPAPEADQQQRAIIAAARPDILLVAYGHPRQELWIARNQPFLRVPLAMGVGGTFDYLAGRVPRAPQVMRRLGLEWAFRLAVQPARWRRIIDAVPAFALAVLWQGRRGSATGMGNEGTGK</sequence>
<protein>
    <submittedName>
        <fullName evidence="3">Acetylglucosaminyldiphospho-UDP acetyl-beta-D-mannosaminyltransferase</fullName>
    </submittedName>
</protein>
<dbReference type="AlphaFoldDB" id="A0A178MGB8"/>
<dbReference type="NCBIfam" id="TIGR00696">
    <property type="entry name" value="wecG_tagA_cpsF"/>
    <property type="match status" value="1"/>
</dbReference>
<accession>A0A178MGB8</accession>
<evidence type="ECO:0000313" key="4">
    <source>
        <dbReference type="Proteomes" id="UP000078287"/>
    </source>
</evidence>
<dbReference type="RefSeq" id="WP_066784866.1">
    <property type="nucleotide sequence ID" value="NZ_LWQS01000039.1"/>
</dbReference>
<dbReference type="Proteomes" id="UP000078287">
    <property type="component" value="Unassembled WGS sequence"/>
</dbReference>
<dbReference type="PANTHER" id="PTHR34136">
    <property type="match status" value="1"/>
</dbReference>
<evidence type="ECO:0000256" key="1">
    <source>
        <dbReference type="ARBA" id="ARBA00022676"/>
    </source>
</evidence>
<dbReference type="InterPro" id="IPR004629">
    <property type="entry name" value="WecG_TagA_CpsF"/>
</dbReference>
<keyword evidence="2 3" id="KW-0808">Transferase</keyword>
<dbReference type="CDD" id="cd06533">
    <property type="entry name" value="Glyco_transf_WecG_TagA"/>
    <property type="match status" value="1"/>
</dbReference>
<dbReference type="STRING" id="1707952.A6A03_10920"/>
<organism evidence="3 4">
    <name type="scientific">Chloroflexus islandicus</name>
    <dbReference type="NCBI Taxonomy" id="1707952"/>
    <lineage>
        <taxon>Bacteria</taxon>
        <taxon>Bacillati</taxon>
        <taxon>Chloroflexota</taxon>
        <taxon>Chloroflexia</taxon>
        <taxon>Chloroflexales</taxon>
        <taxon>Chloroflexineae</taxon>
        <taxon>Chloroflexaceae</taxon>
        <taxon>Chloroflexus</taxon>
    </lineage>
</organism>
<dbReference type="Pfam" id="PF03808">
    <property type="entry name" value="Glyco_tran_WecG"/>
    <property type="match status" value="1"/>
</dbReference>
<keyword evidence="4" id="KW-1185">Reference proteome</keyword>